<dbReference type="Gene3D" id="2.120.10.30">
    <property type="entry name" value="TolB, C-terminal domain"/>
    <property type="match status" value="4"/>
</dbReference>
<reference evidence="2 3" key="1">
    <citation type="journal article" date="2018" name="Nat. Ecol. Evol.">
        <title>Shark genomes provide insights into elasmobranch evolution and the origin of vertebrates.</title>
        <authorList>
            <person name="Hara Y"/>
            <person name="Yamaguchi K"/>
            <person name="Onimaru K"/>
            <person name="Kadota M"/>
            <person name="Koyanagi M"/>
            <person name="Keeley SD"/>
            <person name="Tatsumi K"/>
            <person name="Tanaka K"/>
            <person name="Motone F"/>
            <person name="Kageyama Y"/>
            <person name="Nozu R"/>
            <person name="Adachi N"/>
            <person name="Nishimura O"/>
            <person name="Nakagawa R"/>
            <person name="Tanegashima C"/>
            <person name="Kiyatake I"/>
            <person name="Matsumoto R"/>
            <person name="Murakumo K"/>
            <person name="Nishida K"/>
            <person name="Terakita A"/>
            <person name="Kuratani S"/>
            <person name="Sato K"/>
            <person name="Hyodo S Kuraku.S."/>
        </authorList>
    </citation>
    <scope>NUCLEOTIDE SEQUENCE [LARGE SCALE GENOMIC DNA]</scope>
</reference>
<feature type="repeat" description="LDL-receptor class B" evidence="1">
    <location>
        <begin position="371"/>
        <end position="414"/>
    </location>
</feature>
<gene>
    <name evidence="2" type="ORF">chiPu_0002268</name>
</gene>
<evidence type="ECO:0000313" key="3">
    <source>
        <dbReference type="Proteomes" id="UP000287033"/>
    </source>
</evidence>
<proteinExistence type="predicted"/>
<dbReference type="FunFam" id="2.120.10.30:FF:000012">
    <property type="entry name" value="Low density lipoprotein receptor-related protein 1"/>
    <property type="match status" value="1"/>
</dbReference>
<dbReference type="SUPFAM" id="SSF63825">
    <property type="entry name" value="YWTD domain"/>
    <property type="match status" value="2"/>
</dbReference>
<evidence type="ECO:0000256" key="1">
    <source>
        <dbReference type="PROSITE-ProRule" id="PRU00461"/>
    </source>
</evidence>
<comment type="caution">
    <text evidence="2">The sequence shown here is derived from an EMBL/GenBank/DDBJ whole genome shotgun (WGS) entry which is preliminary data.</text>
</comment>
<keyword evidence="3" id="KW-1185">Reference proteome</keyword>
<protein>
    <recommendedName>
        <fullName evidence="4">EGF-like domain-containing protein</fullName>
    </recommendedName>
</protein>
<dbReference type="GO" id="GO:0017147">
    <property type="term" value="F:Wnt-protein binding"/>
    <property type="evidence" value="ECO:0007669"/>
    <property type="project" value="TreeGrafter"/>
</dbReference>
<evidence type="ECO:0000313" key="2">
    <source>
        <dbReference type="EMBL" id="GCC23870.1"/>
    </source>
</evidence>
<dbReference type="PROSITE" id="PS51120">
    <property type="entry name" value="LDLRB"/>
    <property type="match status" value="4"/>
</dbReference>
<dbReference type="EMBL" id="BEZZ01000041">
    <property type="protein sequence ID" value="GCC23870.1"/>
    <property type="molecule type" value="Genomic_DNA"/>
</dbReference>
<dbReference type="AlphaFoldDB" id="A0A401S0K7"/>
<evidence type="ECO:0008006" key="4">
    <source>
        <dbReference type="Google" id="ProtNLM"/>
    </source>
</evidence>
<dbReference type="SMART" id="SM00135">
    <property type="entry name" value="LY"/>
    <property type="match status" value="8"/>
</dbReference>
<feature type="repeat" description="LDL-receptor class B" evidence="1">
    <location>
        <begin position="59"/>
        <end position="101"/>
    </location>
</feature>
<dbReference type="Proteomes" id="UP000287033">
    <property type="component" value="Unassembled WGS sequence"/>
</dbReference>
<dbReference type="InterPro" id="IPR011042">
    <property type="entry name" value="6-blade_b-propeller_TolB-like"/>
</dbReference>
<dbReference type="PANTHER" id="PTHR46513:SF37">
    <property type="entry name" value="LDL RECEPTOR RELATED PROTEIN 1-RELATED"/>
    <property type="match status" value="1"/>
</dbReference>
<dbReference type="InterPro" id="IPR050778">
    <property type="entry name" value="Cueball_EGF_LRP_Nidogen"/>
</dbReference>
<organism evidence="2 3">
    <name type="scientific">Chiloscyllium punctatum</name>
    <name type="common">Brownbanded bambooshark</name>
    <name type="synonym">Hemiscyllium punctatum</name>
    <dbReference type="NCBI Taxonomy" id="137246"/>
    <lineage>
        <taxon>Eukaryota</taxon>
        <taxon>Metazoa</taxon>
        <taxon>Chordata</taxon>
        <taxon>Craniata</taxon>
        <taxon>Vertebrata</taxon>
        <taxon>Chondrichthyes</taxon>
        <taxon>Elasmobranchii</taxon>
        <taxon>Galeomorphii</taxon>
        <taxon>Galeoidea</taxon>
        <taxon>Orectolobiformes</taxon>
        <taxon>Hemiscylliidae</taxon>
        <taxon>Chiloscyllium</taxon>
    </lineage>
</organism>
<dbReference type="GO" id="GO:0005886">
    <property type="term" value="C:plasma membrane"/>
    <property type="evidence" value="ECO:0007669"/>
    <property type="project" value="TreeGrafter"/>
</dbReference>
<dbReference type="GO" id="GO:0042813">
    <property type="term" value="F:Wnt receptor activity"/>
    <property type="evidence" value="ECO:0007669"/>
    <property type="project" value="TreeGrafter"/>
</dbReference>
<sequence>MKLAPDEKNCYEQKEFFIYSRNSEIRGVDIENPYYNYITPFTDPDVSQVKTIDFDALEERIYWSDLKPRFIKRAFINGTGIETIVSADLPYAHALAVDWISRNIYWTSSDLEETQINVARLNGSLRTSIIHGLDHPQCLIVHPLKGKLYWTDGNNISAANMDGNNMKNLFSNQREPVGLSIDYAENKLYWINSGTGIISRCNLEGVNLEVIGSMAQYLTKATALAIMGDKLWWADQASGWIGICNKVDGSEPVIMRKNIATVLHMKVYGKEMQQGTNLCSVNNGGCSQLCLPVSETRKTCKCTVGYQLRSDKMSCEGFESFLMYSLHEEIRGISLEPNDKSDALLPISGTSLTSTKGNFHQLMYPFHDTTKYMFWTEWGRKPCIGRARLDGSEQIVLVSSNIAWPNGISIDYEKNKLYWCDARTDKIERIDLETGESREIVLSGNNMDMFSVAVFGVYIFWSDRAHANGSIKRGHKNNATDAVTVRTHLGVNLKGVKVFNRAREKGTNICAKNNGGCQQLCLYRGKGRKTCACSYSVLAADAVSCHDYDGYLIYSERTILKSIHLTDETNLNPPIRPYEKPEYFKNVIALTFDYRQSSKNTNRIFMSDVHFGNIQVINDDWTDRRIIVESKYMPEMNEYYSYCTYFTNNHLFVI</sequence>
<dbReference type="OrthoDB" id="10066840at2759"/>
<dbReference type="Pfam" id="PF14670">
    <property type="entry name" value="FXa_inhibition"/>
    <property type="match status" value="1"/>
</dbReference>
<feature type="repeat" description="LDL-receptor class B" evidence="1">
    <location>
        <begin position="146"/>
        <end position="185"/>
    </location>
</feature>
<name>A0A401S0K7_CHIPU</name>
<dbReference type="OMA" id="ITHRCAC"/>
<dbReference type="Pfam" id="PF00058">
    <property type="entry name" value="Ldl_recept_b"/>
    <property type="match status" value="2"/>
</dbReference>
<dbReference type="FunFam" id="2.120.10.30:FF:000019">
    <property type="entry name" value="Low-density lipoprotein receptor-related protein 1"/>
    <property type="match status" value="1"/>
</dbReference>
<dbReference type="GO" id="GO:0060070">
    <property type="term" value="P:canonical Wnt signaling pathway"/>
    <property type="evidence" value="ECO:0007669"/>
    <property type="project" value="TreeGrafter"/>
</dbReference>
<feature type="repeat" description="LDL-receptor class B" evidence="1">
    <location>
        <begin position="415"/>
        <end position="458"/>
    </location>
</feature>
<accession>A0A401S0K7</accession>
<dbReference type="InterPro" id="IPR000033">
    <property type="entry name" value="LDLR_classB_rpt"/>
</dbReference>
<dbReference type="STRING" id="137246.A0A401S0K7"/>
<dbReference type="SUPFAM" id="SSF57196">
    <property type="entry name" value="EGF/Laminin"/>
    <property type="match status" value="2"/>
</dbReference>
<dbReference type="PANTHER" id="PTHR46513">
    <property type="entry name" value="VITELLOGENIN RECEPTOR-LIKE PROTEIN-RELATED-RELATED"/>
    <property type="match status" value="1"/>
</dbReference>